<evidence type="ECO:0000313" key="1">
    <source>
        <dbReference type="EMBL" id="KAJ3135581.1"/>
    </source>
</evidence>
<sequence>MKSRYPPTNSSLDPSAVIPKYVAAILGGVIRGHVFLEFSNSQPNKINQSSSIKNLLATHTVTPLASLVIASNGKIYSTWDNKHTGLLSAVIKVE</sequence>
<comment type="caution">
    <text evidence="1">The sequence shown here is derived from an EMBL/GenBank/DDBJ whole genome shotgun (WGS) entry which is preliminary data.</text>
</comment>
<dbReference type="Proteomes" id="UP001211907">
    <property type="component" value="Unassembled WGS sequence"/>
</dbReference>
<gene>
    <name evidence="1" type="ORF">HK100_002519</name>
</gene>
<feature type="non-terminal residue" evidence="1">
    <location>
        <position position="94"/>
    </location>
</feature>
<organism evidence="1 2">
    <name type="scientific">Physocladia obscura</name>
    <dbReference type="NCBI Taxonomy" id="109957"/>
    <lineage>
        <taxon>Eukaryota</taxon>
        <taxon>Fungi</taxon>
        <taxon>Fungi incertae sedis</taxon>
        <taxon>Chytridiomycota</taxon>
        <taxon>Chytridiomycota incertae sedis</taxon>
        <taxon>Chytridiomycetes</taxon>
        <taxon>Chytridiales</taxon>
        <taxon>Chytriomycetaceae</taxon>
        <taxon>Physocladia</taxon>
    </lineage>
</organism>
<dbReference type="AlphaFoldDB" id="A0AAD5T9L0"/>
<protein>
    <submittedName>
        <fullName evidence="1">Uncharacterized protein</fullName>
    </submittedName>
</protein>
<dbReference type="EMBL" id="JADGJH010000159">
    <property type="protein sequence ID" value="KAJ3135581.1"/>
    <property type="molecule type" value="Genomic_DNA"/>
</dbReference>
<evidence type="ECO:0000313" key="2">
    <source>
        <dbReference type="Proteomes" id="UP001211907"/>
    </source>
</evidence>
<proteinExistence type="predicted"/>
<reference evidence="1" key="1">
    <citation type="submission" date="2020-05" db="EMBL/GenBank/DDBJ databases">
        <title>Phylogenomic resolution of chytrid fungi.</title>
        <authorList>
            <person name="Stajich J.E."/>
            <person name="Amses K."/>
            <person name="Simmons R."/>
            <person name="Seto K."/>
            <person name="Myers J."/>
            <person name="Bonds A."/>
            <person name="Quandt C.A."/>
            <person name="Barry K."/>
            <person name="Liu P."/>
            <person name="Grigoriev I."/>
            <person name="Longcore J.E."/>
            <person name="James T.Y."/>
        </authorList>
    </citation>
    <scope>NUCLEOTIDE SEQUENCE</scope>
    <source>
        <strain evidence="1">JEL0513</strain>
    </source>
</reference>
<name>A0AAD5T9L0_9FUNG</name>
<accession>A0AAD5T9L0</accession>
<keyword evidence="2" id="KW-1185">Reference proteome</keyword>